<comment type="catalytic activity">
    <reaction evidence="9">
        <text>S-methyl-5'-thioadenosine + phosphate = 5-(methylsulfanyl)-alpha-D-ribose 1-phosphate + adenine</text>
        <dbReference type="Rhea" id="RHEA:11852"/>
        <dbReference type="ChEBI" id="CHEBI:16708"/>
        <dbReference type="ChEBI" id="CHEBI:17509"/>
        <dbReference type="ChEBI" id="CHEBI:43474"/>
        <dbReference type="ChEBI" id="CHEBI:58533"/>
        <dbReference type="EC" id="2.4.2.28"/>
    </reaction>
    <physiologicalReaction direction="left-to-right" evidence="9">
        <dbReference type="Rhea" id="RHEA:11853"/>
    </physiologicalReaction>
</comment>
<dbReference type="Gene3D" id="3.60.140.10">
    <property type="entry name" value="CNF1/YfiH-like putative cysteine hydrolases"/>
    <property type="match status" value="1"/>
</dbReference>
<organism evidence="11 12">
    <name type="scientific">Thermosipho ferrireducens</name>
    <dbReference type="NCBI Taxonomy" id="2571116"/>
    <lineage>
        <taxon>Bacteria</taxon>
        <taxon>Thermotogati</taxon>
        <taxon>Thermotogota</taxon>
        <taxon>Thermotogae</taxon>
        <taxon>Thermotogales</taxon>
        <taxon>Fervidobacteriaceae</taxon>
        <taxon>Thermosipho</taxon>
    </lineage>
</organism>
<evidence type="ECO:0000256" key="1">
    <source>
        <dbReference type="ARBA" id="ARBA00000553"/>
    </source>
</evidence>
<reference evidence="11 12" key="1">
    <citation type="submission" date="2021-03" db="EMBL/GenBank/DDBJ databases">
        <title>Thermosipho ferrireducens sp.nov., an anaerobic thermophilic iron-reducing bacterium isolated from a deep-sea hydrothermal sulfide deposits.</title>
        <authorList>
            <person name="Zeng X."/>
            <person name="Chen Y."/>
            <person name="Shao Z."/>
        </authorList>
    </citation>
    <scope>NUCLEOTIDE SEQUENCE [LARGE SCALE GENOMIC DNA]</scope>
    <source>
        <strain evidence="11 12">JL129W03</strain>
    </source>
</reference>
<comment type="catalytic activity">
    <reaction evidence="1">
        <text>inosine + phosphate = alpha-D-ribose 1-phosphate + hypoxanthine</text>
        <dbReference type="Rhea" id="RHEA:27646"/>
        <dbReference type="ChEBI" id="CHEBI:17368"/>
        <dbReference type="ChEBI" id="CHEBI:17596"/>
        <dbReference type="ChEBI" id="CHEBI:43474"/>
        <dbReference type="ChEBI" id="CHEBI:57720"/>
        <dbReference type="EC" id="2.4.2.1"/>
    </reaction>
    <physiologicalReaction direction="left-to-right" evidence="1">
        <dbReference type="Rhea" id="RHEA:27647"/>
    </physiologicalReaction>
</comment>
<evidence type="ECO:0000256" key="7">
    <source>
        <dbReference type="ARBA" id="ARBA00047989"/>
    </source>
</evidence>
<dbReference type="SUPFAM" id="SSF64438">
    <property type="entry name" value="CNF1/YfiH-like putative cysteine hydrolases"/>
    <property type="match status" value="1"/>
</dbReference>
<keyword evidence="4" id="KW-0479">Metal-binding</keyword>
<dbReference type="CDD" id="cd16833">
    <property type="entry name" value="YfiH"/>
    <property type="match status" value="1"/>
</dbReference>
<evidence type="ECO:0000256" key="5">
    <source>
        <dbReference type="ARBA" id="ARBA00022801"/>
    </source>
</evidence>
<evidence type="ECO:0000256" key="2">
    <source>
        <dbReference type="ARBA" id="ARBA00007353"/>
    </source>
</evidence>
<protein>
    <recommendedName>
        <fullName evidence="10">Purine nucleoside phosphorylase</fullName>
    </recommendedName>
</protein>
<comment type="catalytic activity">
    <reaction evidence="8">
        <text>adenosine + phosphate = alpha-D-ribose 1-phosphate + adenine</text>
        <dbReference type="Rhea" id="RHEA:27642"/>
        <dbReference type="ChEBI" id="CHEBI:16335"/>
        <dbReference type="ChEBI" id="CHEBI:16708"/>
        <dbReference type="ChEBI" id="CHEBI:43474"/>
        <dbReference type="ChEBI" id="CHEBI:57720"/>
        <dbReference type="EC" id="2.4.2.1"/>
    </reaction>
    <physiologicalReaction direction="left-to-right" evidence="8">
        <dbReference type="Rhea" id="RHEA:27643"/>
    </physiologicalReaction>
</comment>
<name>A0ABX7S5X6_9BACT</name>
<dbReference type="NCBIfam" id="TIGR00726">
    <property type="entry name" value="peptidoglycan editing factor PgeF"/>
    <property type="match status" value="1"/>
</dbReference>
<evidence type="ECO:0000256" key="10">
    <source>
        <dbReference type="RuleBase" id="RU361274"/>
    </source>
</evidence>
<evidence type="ECO:0000313" key="12">
    <source>
        <dbReference type="Proteomes" id="UP000671862"/>
    </source>
</evidence>
<dbReference type="Pfam" id="PF02578">
    <property type="entry name" value="Cu-oxidase_4"/>
    <property type="match status" value="1"/>
</dbReference>
<evidence type="ECO:0000256" key="8">
    <source>
        <dbReference type="ARBA" id="ARBA00048968"/>
    </source>
</evidence>
<keyword evidence="6" id="KW-0862">Zinc</keyword>
<dbReference type="RefSeq" id="WP_207566298.1">
    <property type="nucleotide sequence ID" value="NZ_CP071446.1"/>
</dbReference>
<dbReference type="PANTHER" id="PTHR30616:SF2">
    <property type="entry name" value="PURINE NUCLEOSIDE PHOSPHORYLASE LACC1"/>
    <property type="match status" value="1"/>
</dbReference>
<evidence type="ECO:0000256" key="4">
    <source>
        <dbReference type="ARBA" id="ARBA00022723"/>
    </source>
</evidence>
<accession>A0ABX7S5X6</accession>
<comment type="catalytic activity">
    <reaction evidence="7">
        <text>adenosine + H2O + H(+) = inosine + NH4(+)</text>
        <dbReference type="Rhea" id="RHEA:24408"/>
        <dbReference type="ChEBI" id="CHEBI:15377"/>
        <dbReference type="ChEBI" id="CHEBI:15378"/>
        <dbReference type="ChEBI" id="CHEBI:16335"/>
        <dbReference type="ChEBI" id="CHEBI:17596"/>
        <dbReference type="ChEBI" id="CHEBI:28938"/>
        <dbReference type="EC" id="3.5.4.4"/>
    </reaction>
    <physiologicalReaction direction="left-to-right" evidence="7">
        <dbReference type="Rhea" id="RHEA:24409"/>
    </physiologicalReaction>
</comment>
<dbReference type="InterPro" id="IPR003730">
    <property type="entry name" value="Cu_polyphenol_OxRdtase"/>
</dbReference>
<sequence>MQIGNYICKDVNGITICQSRLLFQFKNLNHFITTRKIKVGNTDIKDLDLSFNNENFQEHYNLLSDKLELDLNRMVFTNQVHGKKVEYIDESYLTGVYWNNVIKGTDGLMTSTRGIFLVTKYADCMPIIAYDPIKNVVGVVHSGWRGTLIETPKNLIMRMVDIFNCAPQDIFVSIGPSIGPESFEVGTDVAEKFIKKYGNQIVKLKDGKVYIDLWKIAEIQLKEVGIINIENSMIDTYVNTEYFYSYRKEKTHKRFAVFVGLLD</sequence>
<keyword evidence="5" id="KW-0378">Hydrolase</keyword>
<dbReference type="InterPro" id="IPR011324">
    <property type="entry name" value="Cytotoxic_necrot_fac-like_cat"/>
</dbReference>
<gene>
    <name evidence="11" type="primary">pgeF</name>
    <name evidence="11" type="ORF">JYK00_07525</name>
</gene>
<proteinExistence type="inferred from homology"/>
<evidence type="ECO:0000313" key="11">
    <source>
        <dbReference type="EMBL" id="QTA37574.1"/>
    </source>
</evidence>
<keyword evidence="12" id="KW-1185">Reference proteome</keyword>
<dbReference type="Proteomes" id="UP000671862">
    <property type="component" value="Chromosome"/>
</dbReference>
<evidence type="ECO:0000256" key="6">
    <source>
        <dbReference type="ARBA" id="ARBA00022833"/>
    </source>
</evidence>
<dbReference type="InterPro" id="IPR038371">
    <property type="entry name" value="Cu_polyphenol_OxRdtase_sf"/>
</dbReference>
<evidence type="ECO:0000256" key="3">
    <source>
        <dbReference type="ARBA" id="ARBA00022679"/>
    </source>
</evidence>
<keyword evidence="3" id="KW-0808">Transferase</keyword>
<comment type="similarity">
    <text evidence="2 10">Belongs to the purine nucleoside phosphorylase YfiH/LACC1 family.</text>
</comment>
<evidence type="ECO:0000256" key="9">
    <source>
        <dbReference type="ARBA" id="ARBA00049893"/>
    </source>
</evidence>
<dbReference type="EMBL" id="CP071446">
    <property type="protein sequence ID" value="QTA37574.1"/>
    <property type="molecule type" value="Genomic_DNA"/>
</dbReference>
<dbReference type="PANTHER" id="PTHR30616">
    <property type="entry name" value="UNCHARACTERIZED PROTEIN YFIH"/>
    <property type="match status" value="1"/>
</dbReference>